<protein>
    <submittedName>
        <fullName evidence="4">Maleylacetoacetate isomerase</fullName>
        <ecNumber evidence="4">5.2.1.2</ecNumber>
    </submittedName>
</protein>
<dbReference type="PANTHER" id="PTHR42673">
    <property type="entry name" value="MALEYLACETOACETATE ISOMERASE"/>
    <property type="match status" value="1"/>
</dbReference>
<gene>
    <name evidence="4" type="primary">maiA</name>
    <name evidence="4" type="ORF">OIK42_05750</name>
</gene>
<dbReference type="CDD" id="cd03042">
    <property type="entry name" value="GST_N_Zeta"/>
    <property type="match status" value="1"/>
</dbReference>
<keyword evidence="4" id="KW-0413">Isomerase</keyword>
<dbReference type="PANTHER" id="PTHR42673:SF4">
    <property type="entry name" value="MALEYLACETOACETATE ISOMERASE"/>
    <property type="match status" value="1"/>
</dbReference>
<evidence type="ECO:0000313" key="5">
    <source>
        <dbReference type="Proteomes" id="UP001218788"/>
    </source>
</evidence>
<evidence type="ECO:0000256" key="1">
    <source>
        <dbReference type="ARBA" id="ARBA00010007"/>
    </source>
</evidence>
<dbReference type="NCBIfam" id="TIGR01262">
    <property type="entry name" value="maiA"/>
    <property type="match status" value="1"/>
</dbReference>
<dbReference type="EC" id="5.2.1.2" evidence="4"/>
<reference evidence="4 5" key="1">
    <citation type="submission" date="2022-10" db="EMBL/GenBank/DDBJ databases">
        <title>Alteromonas sp. chi3 Genome sequencing.</title>
        <authorList>
            <person name="Park S."/>
        </authorList>
    </citation>
    <scope>NUCLEOTIDE SEQUENCE [LARGE SCALE GENOMIC DNA]</scope>
    <source>
        <strain evidence="5">chi3</strain>
    </source>
</reference>
<accession>A0ABT5KZR3</accession>
<dbReference type="InterPro" id="IPR036249">
    <property type="entry name" value="Thioredoxin-like_sf"/>
</dbReference>
<dbReference type="PROSITE" id="PS50404">
    <property type="entry name" value="GST_NTER"/>
    <property type="match status" value="1"/>
</dbReference>
<evidence type="ECO:0000259" key="2">
    <source>
        <dbReference type="PROSITE" id="PS50404"/>
    </source>
</evidence>
<dbReference type="InterPro" id="IPR004045">
    <property type="entry name" value="Glutathione_S-Trfase_N"/>
</dbReference>
<dbReference type="InterPro" id="IPR005955">
    <property type="entry name" value="GST_Zeta"/>
</dbReference>
<evidence type="ECO:0000259" key="3">
    <source>
        <dbReference type="PROSITE" id="PS50405"/>
    </source>
</evidence>
<comment type="similarity">
    <text evidence="1">Belongs to the GST superfamily. Zeta family.</text>
</comment>
<dbReference type="InterPro" id="IPR034330">
    <property type="entry name" value="GST_Zeta_C"/>
</dbReference>
<dbReference type="SUPFAM" id="SSF52833">
    <property type="entry name" value="Thioredoxin-like"/>
    <property type="match status" value="1"/>
</dbReference>
<feature type="domain" description="GST C-terminal" evidence="3">
    <location>
        <begin position="86"/>
        <end position="209"/>
    </location>
</feature>
<dbReference type="InterPro" id="IPR036282">
    <property type="entry name" value="Glutathione-S-Trfase_C_sf"/>
</dbReference>
<dbReference type="SFLD" id="SFLDG00358">
    <property type="entry name" value="Main_(cytGST)"/>
    <property type="match status" value="1"/>
</dbReference>
<dbReference type="InterPro" id="IPR040079">
    <property type="entry name" value="Glutathione_S-Trfase"/>
</dbReference>
<feature type="domain" description="GST N-terminal" evidence="2">
    <location>
        <begin position="1"/>
        <end position="81"/>
    </location>
</feature>
<dbReference type="PROSITE" id="PS50405">
    <property type="entry name" value="GST_CTER"/>
    <property type="match status" value="1"/>
</dbReference>
<evidence type="ECO:0000313" key="4">
    <source>
        <dbReference type="EMBL" id="MDC8830264.1"/>
    </source>
</evidence>
<name>A0ABT5KZR3_9ALTE</name>
<keyword evidence="5" id="KW-1185">Reference proteome</keyword>
<dbReference type="CDD" id="cd03191">
    <property type="entry name" value="GST_C_Zeta"/>
    <property type="match status" value="1"/>
</dbReference>
<dbReference type="EMBL" id="JAQQXP010000001">
    <property type="protein sequence ID" value="MDC8830264.1"/>
    <property type="molecule type" value="Genomic_DNA"/>
</dbReference>
<dbReference type="Proteomes" id="UP001218788">
    <property type="component" value="Unassembled WGS sequence"/>
</dbReference>
<dbReference type="InterPro" id="IPR034333">
    <property type="entry name" value="GST_Zeta_N"/>
</dbReference>
<organism evidence="4 5">
    <name type="scientific">Alteromonas gilva</name>
    <dbReference type="NCBI Taxonomy" id="2987522"/>
    <lineage>
        <taxon>Bacteria</taxon>
        <taxon>Pseudomonadati</taxon>
        <taxon>Pseudomonadota</taxon>
        <taxon>Gammaproteobacteria</taxon>
        <taxon>Alteromonadales</taxon>
        <taxon>Alteromonadaceae</taxon>
        <taxon>Alteromonas/Salinimonas group</taxon>
        <taxon>Alteromonas</taxon>
    </lineage>
</organism>
<proteinExistence type="inferred from homology"/>
<dbReference type="SFLD" id="SFLDS00019">
    <property type="entry name" value="Glutathione_Transferase_(cytos"/>
    <property type="match status" value="1"/>
</dbReference>
<dbReference type="RefSeq" id="WP_273641412.1">
    <property type="nucleotide sequence ID" value="NZ_JAQQXP010000001.1"/>
</dbReference>
<comment type="caution">
    <text evidence="4">The sequence shown here is derived from an EMBL/GenBank/DDBJ whole genome shotgun (WGS) entry which is preliminary data.</text>
</comment>
<sequence>MQLYSYFRSSAAYRLRIALNLKGIKYEQIPINLVTNEHRSSAYLKVNNQGLVPALKVNENQTLVQSGAILEWLEENHPQPPLYPSDNNEKAKLRGLCQVISCDIHPLNNLRVLRYLRNELGLSEQQKTHWYQHWIAQGFEALEAHLVATPYAMGMQVTMLDIFLIPQVYNALRFGQDMSGFANIMAVYNACNELDVFRTAAPEVQVDAS</sequence>
<dbReference type="Pfam" id="PF02798">
    <property type="entry name" value="GST_N"/>
    <property type="match status" value="1"/>
</dbReference>
<dbReference type="GO" id="GO:0016034">
    <property type="term" value="F:maleylacetoacetate isomerase activity"/>
    <property type="evidence" value="ECO:0007669"/>
    <property type="project" value="UniProtKB-EC"/>
</dbReference>
<dbReference type="Gene3D" id="1.20.1050.10">
    <property type="match status" value="1"/>
</dbReference>
<dbReference type="InterPro" id="IPR010987">
    <property type="entry name" value="Glutathione-S-Trfase_C-like"/>
</dbReference>
<dbReference type="Gene3D" id="3.40.30.10">
    <property type="entry name" value="Glutaredoxin"/>
    <property type="match status" value="1"/>
</dbReference>
<dbReference type="SUPFAM" id="SSF47616">
    <property type="entry name" value="GST C-terminal domain-like"/>
    <property type="match status" value="1"/>
</dbReference>